<keyword evidence="8" id="KW-0067">ATP-binding</keyword>
<comment type="pathway">
    <text evidence="2">Cofactor biosynthesis; NAD(+) biosynthesis; deamido-NAD(+) from nicotinate D-ribonucleotide: step 1/1.</text>
</comment>
<dbReference type="InterPro" id="IPR014729">
    <property type="entry name" value="Rossmann-like_a/b/a_fold"/>
</dbReference>
<dbReference type="OrthoDB" id="5295945at2"/>
<dbReference type="InterPro" id="IPR004821">
    <property type="entry name" value="Cyt_trans-like"/>
</dbReference>
<dbReference type="CDD" id="cd02165">
    <property type="entry name" value="NMNAT"/>
    <property type="match status" value="1"/>
</dbReference>
<evidence type="ECO:0000313" key="13">
    <source>
        <dbReference type="Proteomes" id="UP000320055"/>
    </source>
</evidence>
<evidence type="ECO:0000256" key="9">
    <source>
        <dbReference type="ARBA" id="ARBA00023027"/>
    </source>
</evidence>
<dbReference type="NCBIfam" id="NF000842">
    <property type="entry name" value="PRK00071.2-1"/>
    <property type="match status" value="1"/>
</dbReference>
<dbReference type="AlphaFoldDB" id="A0A563VZN1"/>
<dbReference type="PANTHER" id="PTHR39321">
    <property type="entry name" value="NICOTINATE-NUCLEOTIDE ADENYLYLTRANSFERASE-RELATED"/>
    <property type="match status" value="1"/>
</dbReference>
<evidence type="ECO:0000256" key="1">
    <source>
        <dbReference type="ARBA" id="ARBA00002324"/>
    </source>
</evidence>
<evidence type="ECO:0000313" key="12">
    <source>
        <dbReference type="EMBL" id="VEP16827.1"/>
    </source>
</evidence>
<keyword evidence="5 12" id="KW-0808">Transferase</keyword>
<sequence>MNNISSSSKIALFGTSADPPTAGHQTILRWLSQHYDLIVVWASDNPFKAHQTNLHNRSEMLKLTIQEIEPLKNNITLCQSISDRRTLITVQKAQQIWGDAEFTLVIGADLVKQIITWYQIEKLLKQVKILVIPRSAYTIEKSDLANLQALGGQYTIATLNAPRVSSSRYRLRGDTTVITAAVENYIQQKKLYSDIATTK</sequence>
<dbReference type="UniPathway" id="UPA00253">
    <property type="reaction ID" value="UER00332"/>
</dbReference>
<comment type="catalytic activity">
    <reaction evidence="10">
        <text>nicotinate beta-D-ribonucleotide + ATP + H(+) = deamido-NAD(+) + diphosphate</text>
        <dbReference type="Rhea" id="RHEA:22860"/>
        <dbReference type="ChEBI" id="CHEBI:15378"/>
        <dbReference type="ChEBI" id="CHEBI:30616"/>
        <dbReference type="ChEBI" id="CHEBI:33019"/>
        <dbReference type="ChEBI" id="CHEBI:57502"/>
        <dbReference type="ChEBI" id="CHEBI:58437"/>
        <dbReference type="EC" id="2.7.7.18"/>
    </reaction>
</comment>
<evidence type="ECO:0000256" key="5">
    <source>
        <dbReference type="ARBA" id="ARBA00022679"/>
    </source>
</evidence>
<keyword evidence="6 12" id="KW-0548">Nucleotidyltransferase</keyword>
<feature type="domain" description="Cytidyltransferase-like" evidence="11">
    <location>
        <begin position="12"/>
        <end position="170"/>
    </location>
</feature>
<evidence type="ECO:0000256" key="3">
    <source>
        <dbReference type="ARBA" id="ARBA00012389"/>
    </source>
</evidence>
<dbReference type="RefSeq" id="WP_144863284.1">
    <property type="nucleotide sequence ID" value="NZ_LR213769.1"/>
</dbReference>
<dbReference type="EMBL" id="CAACVJ010000445">
    <property type="protein sequence ID" value="VEP16827.1"/>
    <property type="molecule type" value="Genomic_DNA"/>
</dbReference>
<dbReference type="Gene3D" id="3.40.50.620">
    <property type="entry name" value="HUPs"/>
    <property type="match status" value="1"/>
</dbReference>
<evidence type="ECO:0000259" key="11">
    <source>
        <dbReference type="Pfam" id="PF01467"/>
    </source>
</evidence>
<keyword evidence="9" id="KW-0520">NAD</keyword>
<organism evidence="12 13">
    <name type="scientific">Hyella patelloides LEGE 07179</name>
    <dbReference type="NCBI Taxonomy" id="945734"/>
    <lineage>
        <taxon>Bacteria</taxon>
        <taxon>Bacillati</taxon>
        <taxon>Cyanobacteriota</taxon>
        <taxon>Cyanophyceae</taxon>
        <taxon>Pleurocapsales</taxon>
        <taxon>Hyellaceae</taxon>
        <taxon>Hyella</taxon>
    </lineage>
</organism>
<proteinExistence type="predicted"/>
<dbReference type="InterPro" id="IPR005248">
    <property type="entry name" value="NadD/NMNAT"/>
</dbReference>
<dbReference type="SUPFAM" id="SSF52374">
    <property type="entry name" value="Nucleotidylyl transferase"/>
    <property type="match status" value="1"/>
</dbReference>
<dbReference type="NCBIfam" id="TIGR00125">
    <property type="entry name" value="cyt_tran_rel"/>
    <property type="match status" value="1"/>
</dbReference>
<evidence type="ECO:0000256" key="2">
    <source>
        <dbReference type="ARBA" id="ARBA00005019"/>
    </source>
</evidence>
<reference evidence="12 13" key="1">
    <citation type="submission" date="2019-01" db="EMBL/GenBank/DDBJ databases">
        <authorList>
            <person name="Brito A."/>
        </authorList>
    </citation>
    <scope>NUCLEOTIDE SEQUENCE [LARGE SCALE GENOMIC DNA]</scope>
    <source>
        <strain evidence="12">1</strain>
    </source>
</reference>
<dbReference type="Proteomes" id="UP000320055">
    <property type="component" value="Unassembled WGS sequence"/>
</dbReference>
<accession>A0A563VZN1</accession>
<keyword evidence="4" id="KW-0662">Pyridine nucleotide biosynthesis</keyword>
<keyword evidence="13" id="KW-1185">Reference proteome</keyword>
<dbReference type="PANTHER" id="PTHR39321:SF3">
    <property type="entry name" value="PHOSPHOPANTETHEINE ADENYLYLTRANSFERASE"/>
    <property type="match status" value="1"/>
</dbReference>
<evidence type="ECO:0000256" key="7">
    <source>
        <dbReference type="ARBA" id="ARBA00022741"/>
    </source>
</evidence>
<comment type="function">
    <text evidence="1">Catalyzes the reversible adenylation of nicotinate mononucleotide (NaMN) to nicotinic acid adenine dinucleotide (NaAD).</text>
</comment>
<evidence type="ECO:0000256" key="6">
    <source>
        <dbReference type="ARBA" id="ARBA00022695"/>
    </source>
</evidence>
<protein>
    <recommendedName>
        <fullName evidence="3">nicotinate-nucleotide adenylyltransferase</fullName>
        <ecNumber evidence="3">2.7.7.18</ecNumber>
    </recommendedName>
</protein>
<evidence type="ECO:0000256" key="10">
    <source>
        <dbReference type="ARBA" id="ARBA00048721"/>
    </source>
</evidence>
<keyword evidence="7" id="KW-0547">Nucleotide-binding</keyword>
<dbReference type="GO" id="GO:0009435">
    <property type="term" value="P:NAD+ biosynthetic process"/>
    <property type="evidence" value="ECO:0007669"/>
    <property type="project" value="UniProtKB-UniPathway"/>
</dbReference>
<dbReference type="Pfam" id="PF01467">
    <property type="entry name" value="CTP_transf_like"/>
    <property type="match status" value="1"/>
</dbReference>
<dbReference type="NCBIfam" id="TIGR00482">
    <property type="entry name" value="nicotinate (nicotinamide) nucleotide adenylyltransferase"/>
    <property type="match status" value="1"/>
</dbReference>
<evidence type="ECO:0000256" key="8">
    <source>
        <dbReference type="ARBA" id="ARBA00022840"/>
    </source>
</evidence>
<dbReference type="EC" id="2.7.7.18" evidence="3"/>
<gene>
    <name evidence="12" type="primary">nadD</name>
    <name evidence="12" type="ORF">H1P_50032</name>
</gene>
<dbReference type="GO" id="GO:0004515">
    <property type="term" value="F:nicotinate-nucleotide adenylyltransferase activity"/>
    <property type="evidence" value="ECO:0007669"/>
    <property type="project" value="UniProtKB-EC"/>
</dbReference>
<dbReference type="GO" id="GO:0005524">
    <property type="term" value="F:ATP binding"/>
    <property type="evidence" value="ECO:0007669"/>
    <property type="project" value="UniProtKB-KW"/>
</dbReference>
<evidence type="ECO:0000256" key="4">
    <source>
        <dbReference type="ARBA" id="ARBA00022642"/>
    </source>
</evidence>
<name>A0A563VZN1_9CYAN</name>